<dbReference type="GO" id="GO:0006508">
    <property type="term" value="P:proteolysis"/>
    <property type="evidence" value="ECO:0007669"/>
    <property type="project" value="UniProtKB-KW"/>
</dbReference>
<evidence type="ECO:0000259" key="7">
    <source>
        <dbReference type="Pfam" id="PF12340"/>
    </source>
</evidence>
<evidence type="ECO:0000256" key="4">
    <source>
        <dbReference type="ARBA" id="ARBA00022786"/>
    </source>
</evidence>
<dbReference type="InterPro" id="IPR022099">
    <property type="entry name" value="DUF3638"/>
</dbReference>
<organism evidence="10 11">
    <name type="scientific">Dendrothele bispora (strain CBS 962.96)</name>
    <dbReference type="NCBI Taxonomy" id="1314807"/>
    <lineage>
        <taxon>Eukaryota</taxon>
        <taxon>Fungi</taxon>
        <taxon>Dikarya</taxon>
        <taxon>Basidiomycota</taxon>
        <taxon>Agaricomycotina</taxon>
        <taxon>Agaricomycetes</taxon>
        <taxon>Agaricomycetidae</taxon>
        <taxon>Agaricales</taxon>
        <taxon>Agaricales incertae sedis</taxon>
        <taxon>Dendrothele</taxon>
    </lineage>
</organism>
<feature type="domain" description="DUF3645" evidence="8">
    <location>
        <begin position="2380"/>
        <end position="2412"/>
    </location>
</feature>
<evidence type="ECO:0000256" key="2">
    <source>
        <dbReference type="ARBA" id="ARBA00012759"/>
    </source>
</evidence>
<keyword evidence="11" id="KW-1185">Reference proteome</keyword>
<evidence type="ECO:0000259" key="8">
    <source>
        <dbReference type="Pfam" id="PF12359"/>
    </source>
</evidence>
<feature type="domain" description="DUF6606" evidence="9">
    <location>
        <begin position="10"/>
        <end position="270"/>
    </location>
</feature>
<keyword evidence="4" id="KW-0833">Ubl conjugation pathway</keyword>
<evidence type="ECO:0000313" key="10">
    <source>
        <dbReference type="EMBL" id="THV04293.1"/>
    </source>
</evidence>
<protein>
    <recommendedName>
        <fullName evidence="2">ubiquitinyl hydrolase 1</fullName>
        <ecNumber evidence="2">3.4.19.12</ecNumber>
    </recommendedName>
</protein>
<accession>A0A4S8MMX9</accession>
<evidence type="ECO:0000256" key="6">
    <source>
        <dbReference type="ARBA" id="ARBA00022807"/>
    </source>
</evidence>
<keyword evidence="5" id="KW-0378">Hydrolase</keyword>
<evidence type="ECO:0000256" key="3">
    <source>
        <dbReference type="ARBA" id="ARBA00022670"/>
    </source>
</evidence>
<dbReference type="OrthoDB" id="3182339at2759"/>
<evidence type="ECO:0000313" key="11">
    <source>
        <dbReference type="Proteomes" id="UP000297245"/>
    </source>
</evidence>
<gene>
    <name evidence="10" type="ORF">K435DRAFT_961925</name>
</gene>
<dbReference type="InterPro" id="IPR022105">
    <property type="entry name" value="DUF3645"/>
</dbReference>
<name>A0A4S8MMX9_DENBC</name>
<keyword evidence="6" id="KW-0788">Thiol protease</keyword>
<dbReference type="Pfam" id="PF12340">
    <property type="entry name" value="DUF3638"/>
    <property type="match status" value="1"/>
</dbReference>
<comment type="catalytic activity">
    <reaction evidence="1">
        <text>Thiol-dependent hydrolysis of ester, thioester, amide, peptide and isopeptide bonds formed by the C-terminal Gly of ubiquitin (a 76-residue protein attached to proteins as an intracellular targeting signal).</text>
        <dbReference type="EC" id="3.4.19.12"/>
    </reaction>
</comment>
<dbReference type="InterPro" id="IPR046541">
    <property type="entry name" value="DUF6606"/>
</dbReference>
<dbReference type="EC" id="3.4.19.12" evidence="2"/>
<keyword evidence="3" id="KW-0645">Protease</keyword>
<dbReference type="PANTHER" id="PTHR13367:SF33">
    <property type="entry name" value="P-LOOP CONTAINING NUCLEOSIDE TRIPHOSPHATE HYDROLASE PROTEIN"/>
    <property type="match status" value="1"/>
</dbReference>
<reference evidence="10 11" key="1">
    <citation type="journal article" date="2019" name="Nat. Ecol. Evol.">
        <title>Megaphylogeny resolves global patterns of mushroom evolution.</title>
        <authorList>
            <person name="Varga T."/>
            <person name="Krizsan K."/>
            <person name="Foldi C."/>
            <person name="Dima B."/>
            <person name="Sanchez-Garcia M."/>
            <person name="Sanchez-Ramirez S."/>
            <person name="Szollosi G.J."/>
            <person name="Szarkandi J.G."/>
            <person name="Papp V."/>
            <person name="Albert L."/>
            <person name="Andreopoulos W."/>
            <person name="Angelini C."/>
            <person name="Antonin V."/>
            <person name="Barry K.W."/>
            <person name="Bougher N.L."/>
            <person name="Buchanan P."/>
            <person name="Buyck B."/>
            <person name="Bense V."/>
            <person name="Catcheside P."/>
            <person name="Chovatia M."/>
            <person name="Cooper J."/>
            <person name="Damon W."/>
            <person name="Desjardin D."/>
            <person name="Finy P."/>
            <person name="Geml J."/>
            <person name="Haridas S."/>
            <person name="Hughes K."/>
            <person name="Justo A."/>
            <person name="Karasinski D."/>
            <person name="Kautmanova I."/>
            <person name="Kiss B."/>
            <person name="Kocsube S."/>
            <person name="Kotiranta H."/>
            <person name="LaButti K.M."/>
            <person name="Lechner B.E."/>
            <person name="Liimatainen K."/>
            <person name="Lipzen A."/>
            <person name="Lukacs Z."/>
            <person name="Mihaltcheva S."/>
            <person name="Morgado L.N."/>
            <person name="Niskanen T."/>
            <person name="Noordeloos M.E."/>
            <person name="Ohm R.A."/>
            <person name="Ortiz-Santana B."/>
            <person name="Ovrebo C."/>
            <person name="Racz N."/>
            <person name="Riley R."/>
            <person name="Savchenko A."/>
            <person name="Shiryaev A."/>
            <person name="Soop K."/>
            <person name="Spirin V."/>
            <person name="Szebenyi C."/>
            <person name="Tomsovsky M."/>
            <person name="Tulloss R.E."/>
            <person name="Uehling J."/>
            <person name="Grigoriev I.V."/>
            <person name="Vagvolgyi C."/>
            <person name="Papp T."/>
            <person name="Martin F.M."/>
            <person name="Miettinen O."/>
            <person name="Hibbett D.S."/>
            <person name="Nagy L.G."/>
        </authorList>
    </citation>
    <scope>NUCLEOTIDE SEQUENCE [LARGE SCALE GENOMIC DNA]</scope>
    <source>
        <strain evidence="10 11">CBS 962.96</strain>
    </source>
</reference>
<dbReference type="Pfam" id="PF12359">
    <property type="entry name" value="DUF3645"/>
    <property type="match status" value="1"/>
</dbReference>
<dbReference type="PANTHER" id="PTHR13367">
    <property type="entry name" value="UBIQUITIN THIOESTERASE"/>
    <property type="match status" value="1"/>
</dbReference>
<dbReference type="GO" id="GO:0004843">
    <property type="term" value="F:cysteine-type deubiquitinase activity"/>
    <property type="evidence" value="ECO:0007669"/>
    <property type="project" value="UniProtKB-EC"/>
</dbReference>
<proteinExistence type="predicted"/>
<feature type="domain" description="DUF3638" evidence="7">
    <location>
        <begin position="2032"/>
        <end position="2259"/>
    </location>
</feature>
<dbReference type="Pfam" id="PF20255">
    <property type="entry name" value="DUF6606"/>
    <property type="match status" value="1"/>
</dbReference>
<dbReference type="Proteomes" id="UP000297245">
    <property type="component" value="Unassembled WGS sequence"/>
</dbReference>
<dbReference type="InterPro" id="IPR051346">
    <property type="entry name" value="OTU_Deubiquitinase"/>
</dbReference>
<evidence type="ECO:0000256" key="5">
    <source>
        <dbReference type="ARBA" id="ARBA00022801"/>
    </source>
</evidence>
<evidence type="ECO:0000259" key="9">
    <source>
        <dbReference type="Pfam" id="PF20255"/>
    </source>
</evidence>
<sequence>MSESLLDYAINHIFMPPKLPQKDDYTATNEEALCQIVYQAALKYATSQILEPENERVWHFVVEMLDNITQSQAEEGISVDAVGERLINMQAGATLAYLIRAQNAGVIFHKSSDQVVVASFEVSPPAKSVVGAQGKLSCSYPGPAVAVPVHHFENAVFVHELASFLVQMDTDDLDSVATTKKAGSTVVEERETSSPRYITTLLTGILRGIGFPADIVRIRKRIGDDVLWKDARLPWRRSMVWLVIRVAMQLHLSETPHYKLFMVFLLTGMLKDAVDAGLHSDMLSSMRIKIGNRVSSTKLETLIPNALTDKVKQVTTRADDLLHSRWNKVMQRDAQSEPWDFNALLVSEKNDCLLSLPHSREYIQGVLNRAQSVSSFTLYQPDKCLRPLRSIQDFARCSKRVMQEVFAVDPSLALADLETSVQDNMYRWVNEHLLDPATPVILLEILQMYLATARDFYRFQEDYSIMILTLFEIWTAIDAVTVSTYPLLSSYSPEIPLTLFEPLLLQKSSDINRLIDLHQYLSTRHEQALYGSVFTDAVQSNSFAVRFFDSSSELQDLKHRIEDRAHLTREKKRQEYVQKQREYRDKKAQSEAMQCIIEPPSGRTKKHSKGGNCPKCNLIKAAEKLAIEIHEWPLPRNEHAAKMTVFELKCPQTFAIWRDATSLLLRDVCRNPRKNQPKAKPAITLDKYTALSSFYTSISRSIGIASTTKSFLNSHYKRIKISKAQSESQVLVDNGLSYRLYDREANVWIANSFQDVTISPWCRPQFPATSRYASLQPAVESTNYSPNAVIAHQNFCHDSLGLHEFVAFGSFRAGQHLQWLNIAKEIRARTLSFHTEGIYLLLTQSARQIGTISRNGDLEWHVDLRSPIFGYTLLSELENLLNDVKSSWMEVTSVRSIIALCARLLAATEDYGVQLQAFGLMRFARNVTYRWMRYLFEESQSQAVIAKGFGAGAEHSDIHERLGKIYEMALTCYSTYDVDRKHIDKLLMDPEDVAIFVECSIQTFNNAPSSWNDLPEHMQRLLHRKSRIIHCVESYLSSLICSDRRGIDQAITSLWPTYLPNQDVPWTRVPGSERWVHCSTYSTSIRHIHFDILSGGLFIDGKNWNRLPLEITTHMLFKRIFGSHVFEVVPSDISGLEFATRFTFSGYNVHFVLHHEKHLIIQVIHPERREHMELIPSEAFAGDLPEELVHEYVHWLDLDRHELELRPLQAAWTSSSKNWKFALGGLKSLDNWDWKGATSQMIDGQGLCRLVDIHSKSFQMISKQFSRLENDKHIIITRYYAIGTGHSRLDVQLPRFRLKFFVNQAGDLESVNFPGFRVSKVQSIGTLFGLFNRLILEASISTTLPRQRVLIPLGSVNFQRKGAHVNVTINIGPSRNARFYDYHVRADLGFLEGDGSLGSHLYRAYLHALTSHCLRDPLTGRTGIEESLCILRSSRSLSVQNLHDDGFSYLLYIQSLSPGRAFYPEHLKVMQTVHWNDNLPIWTQHPLFVLETSSILNYYRVLQKLQGESGMPSFLQYPIPQTAINLVIRDIQRNSPFYVGLDVQSNWSSPLPDTTYLARDAELERELVVCEVASSIFQPRSDRGSASRSQSLPDVLDVCDPLYGSGNGKLSLSYSLEWLDEAVPISYWPSLYELCCETLVSSLNKSYQLLFSFTAMAYSHPNNQRCRHLISILLQIIHHPDFFKWQVPRPPPSSLYRLRDGFKPVLQRLRIQEILESAISKDTRRPNEKEKDFEQRQNDCRSSIQGIINFYLSLWPTLPSTTSGFRFALFPIHAFNDINELYRSCYQNCEVSAHIEAVQVRLDHISSHDARTYPEHGCHLYKFEHATFHTSPSIKLLCSGIDQLLLRTPPDLEDFHFRSLNNLLDSSNPPQALSKAIQSMILQLSSSSHEIKQLFGKELKDSCSALMLLRTSSNPKVLGNIEKTIPLLSGYAILSHRAFRQTWSAVCDVLSPRTELEKILSKSGLWPSLTPYSLLKFLAHDQRVHLNQPWKRVLNLLGKRLVEYQRSQRLLFYACQKDIDSLLKEIMNNSTQGLEDPDWLLVQISSNFLARDIQISFAKEMINPSNSANAVLQLNMGEGKSSVIVPLIASSLPDGQKLVRVVVLKALSAQMFQLLVDRVSGMPNRRIFYLPFSRDHKINSELLTAIQSLYRECMESGGILLTQPEHLLSFRLMGVEQILNSGLGLKRTESSLWQPQLVESHRWLCQHSRDILDESDEILHVRYRLIYTIGKQALLEDHPNRWTTVQEILGLVFKHAPQIKSEYPRGIHLQNHHAVAQSVPIITILQEDALDSLIRMVVTDILNGALSNYPFERLPTVFKDIAERFVMNKTISHSETARLAEFFSGSSLWNGMLLIRGLIAHGILAHCLQRRRWRVDYGLDPSRTLLAVPYRAKDVPAPRSDFSHPDVAICLTSLSYYYGGLTANQVEDSLQFLLKSDNPSREYEKWIVGVENVPRTVTAINLKDQAQLSNFLVPQFSHNRSVINFYLSQVVFPKYAMEFPEKLMTSGWDLTEAKNLVTGFSGTKDSQHLLPTTITQCDPLGQESTNAQVIEYLLQPENVYLCVHGPTNQRLSAAEFLSLTVDQVPKIRVLLDVGAQILDLDNEGVARLWLELNEEVAAAVFLNQDDHMMVVDRQGDLERLGSSQYRNQLGNCVVYLDDAHTRGTDLKLPRDYRAAVTLGDKVTKDRLLQGCMRMRQLGRGQSVMFLASAEIDQKIRKICNLDEDIRISSSDVLKWTYSETVMDVEHYIPNWVDQGLDYIQRKRAWDQFCASRSVAHLAPWKQPEARTLEQMYGVAARDYEEVPNIEAEEYRDLRERCQKLGWDISRRAINAGADEEQEREVSAEIEKEQQVEKPLQKVPENHKLRLLSAFFQTGIVPKDSPSFIPLFQHLDIPTIRNRQAWSRGLLSSLDFATTIRNTRPSIDEDMRPVTWVVSGGFLHDRTPVLVVISPVEADEYRSTIATNKAGLYLHVYAAKVTQNQASFEDLRFLTIPPLTSNWNPPDSFMIMQLNIFAGQLYLCNWDTYKQLCLFLGLHLAGEEGLDSEEYESDGFIKPEHRSREMKLMCPFENSPLPELKRLFGARRKGSGYAFTHMGKIIAGRSLERKDFA</sequence>
<evidence type="ECO:0000256" key="1">
    <source>
        <dbReference type="ARBA" id="ARBA00000707"/>
    </source>
</evidence>
<dbReference type="EMBL" id="ML179057">
    <property type="protein sequence ID" value="THV04293.1"/>
    <property type="molecule type" value="Genomic_DNA"/>
</dbReference>